<proteinExistence type="predicted"/>
<dbReference type="Proteomes" id="UP000253517">
    <property type="component" value="Unassembled WGS sequence"/>
</dbReference>
<dbReference type="CDD" id="cd10931">
    <property type="entry name" value="CE4_u7"/>
    <property type="match status" value="1"/>
</dbReference>
<name>A0A368ZZ19_9FLAO</name>
<feature type="domain" description="DUF7033" evidence="1">
    <location>
        <begin position="95"/>
        <end position="182"/>
    </location>
</feature>
<dbReference type="Pfam" id="PF23019">
    <property type="entry name" value="DUF7033"/>
    <property type="match status" value="1"/>
</dbReference>
<dbReference type="InterPro" id="IPR054297">
    <property type="entry name" value="DUF7033"/>
</dbReference>
<accession>A0A368ZZ19</accession>
<gene>
    <name evidence="2" type="ORF">DES35_105131</name>
</gene>
<reference evidence="2 3" key="1">
    <citation type="submission" date="2018-07" db="EMBL/GenBank/DDBJ databases">
        <title>Genomic Encyclopedia of Type Strains, Phase IV (KMG-IV): sequencing the most valuable type-strain genomes for metagenomic binning, comparative biology and taxonomic classification.</title>
        <authorList>
            <person name="Goeker M."/>
        </authorList>
    </citation>
    <scope>NUCLEOTIDE SEQUENCE [LARGE SCALE GENOMIC DNA]</scope>
    <source>
        <strain evidence="2 3">DSM 21410</strain>
    </source>
</reference>
<evidence type="ECO:0000259" key="1">
    <source>
        <dbReference type="Pfam" id="PF23019"/>
    </source>
</evidence>
<dbReference type="EMBL" id="QPJS01000005">
    <property type="protein sequence ID" value="RCX02159.1"/>
    <property type="molecule type" value="Genomic_DNA"/>
</dbReference>
<evidence type="ECO:0000313" key="2">
    <source>
        <dbReference type="EMBL" id="RCX02159.1"/>
    </source>
</evidence>
<protein>
    <recommendedName>
        <fullName evidence="1">DUF7033 domain-containing protein</fullName>
    </recommendedName>
</protein>
<organism evidence="2 3">
    <name type="scientific">Schleiferia thermophila</name>
    <dbReference type="NCBI Taxonomy" id="884107"/>
    <lineage>
        <taxon>Bacteria</taxon>
        <taxon>Pseudomonadati</taxon>
        <taxon>Bacteroidota</taxon>
        <taxon>Flavobacteriia</taxon>
        <taxon>Flavobacteriales</taxon>
        <taxon>Schleiferiaceae</taxon>
        <taxon>Schleiferia</taxon>
    </lineage>
</organism>
<keyword evidence="3" id="KW-1185">Reference proteome</keyword>
<evidence type="ECO:0000313" key="3">
    <source>
        <dbReference type="Proteomes" id="UP000253517"/>
    </source>
</evidence>
<dbReference type="AlphaFoldDB" id="A0A368ZZ19"/>
<sequence>MLIYADKITPRLVYTCKVIFEYVTPCRYQLTSSPEEYKNHQGPKINYSTQRQPEGIWIYPSGLLQSTEIFEQNVRCVVDPVGGDLLFGEACCELRFDVFSAVFYLISRYEEYLPHVKDVHGRFQPTESLAFRQGFLQKPVVNRWCLRLRESICQKYRGFQIKKSGFTYTATIDVDNTYAYKGKGFVRSIGSLINDLRSLNFLQFKNRFLTVFFGKKDPFDTIDYQIELFSRLGIEVIYFYLYSRFGPFDRNLPIHSPSHQQHIKFVADFASVGSHPSYRASEDFEELEYEITSLESTIRRPITKSRMHYLRFFLPSTFRHLMELGITDEYSMGYAQVPGFRAGICTPYPFYDLEMETSTDLIIHPFALMETTFIDYLKYSPKQAAPVIFSLIDEVYSVGGHLITVWHNRTFSEYQPEWRGWNQLHQEMLDYISKRL</sequence>
<comment type="caution">
    <text evidence="2">The sequence shown here is derived from an EMBL/GenBank/DDBJ whole genome shotgun (WGS) entry which is preliminary data.</text>
</comment>